<dbReference type="Pfam" id="PF01336">
    <property type="entry name" value="tRNA_anti-codon"/>
    <property type="match status" value="1"/>
</dbReference>
<evidence type="ECO:0000256" key="2">
    <source>
        <dbReference type="ARBA" id="ARBA00009496"/>
    </source>
</evidence>
<dbReference type="NCBIfam" id="TIGR00594">
    <property type="entry name" value="polc"/>
    <property type="match status" value="1"/>
</dbReference>
<reference evidence="12 13" key="1">
    <citation type="submission" date="2012-12" db="EMBL/GenBank/DDBJ databases">
        <title>The Genome Sequence of Bacillus cereus VD184.</title>
        <authorList>
            <consortium name="The Broad Institute Genome Sequencing Platform"/>
            <consortium name="The Broad Institute Genome Sequencing Center for Infectious Disease"/>
            <person name="Feldgarden M."/>
            <person name="Van der Auwera G.A."/>
            <person name="Mahillon J."/>
            <person name="Duprez V."/>
            <person name="Timmery S."/>
            <person name="Mattelet C."/>
            <person name="Dierick K."/>
            <person name="Sun M."/>
            <person name="Yu Z."/>
            <person name="Zhu L."/>
            <person name="Hu X."/>
            <person name="Shank E.B."/>
            <person name="Swiecicka I."/>
            <person name="Hansen B.M."/>
            <person name="Andrup L."/>
            <person name="Walker B."/>
            <person name="Young S.K."/>
            <person name="Zeng Q."/>
            <person name="Gargeya S."/>
            <person name="Fitzgerald M."/>
            <person name="Haas B."/>
            <person name="Abouelleil A."/>
            <person name="Alvarado L."/>
            <person name="Arachchi H.M."/>
            <person name="Berlin A.M."/>
            <person name="Chapman S.B."/>
            <person name="Dewar J."/>
            <person name="Goldberg J."/>
            <person name="Griggs A."/>
            <person name="Gujja S."/>
            <person name="Hansen M."/>
            <person name="Howarth C."/>
            <person name="Imamovic A."/>
            <person name="Larimer J."/>
            <person name="McCowan C."/>
            <person name="Murphy C."/>
            <person name="Neiman D."/>
            <person name="Pearson M."/>
            <person name="Priest M."/>
            <person name="Roberts A."/>
            <person name="Saif S."/>
            <person name="Shea T."/>
            <person name="Sisk P."/>
            <person name="Sykes S."/>
            <person name="Wortman J."/>
            <person name="Nusbaum C."/>
            <person name="Birren B."/>
        </authorList>
    </citation>
    <scope>NUCLEOTIDE SEQUENCE [LARGE SCALE GENOMIC DNA]</scope>
    <source>
        <strain evidence="12 13">VD184</strain>
    </source>
</reference>
<evidence type="ECO:0000313" key="12">
    <source>
        <dbReference type="EMBL" id="EOQ00987.1"/>
    </source>
</evidence>
<dbReference type="EC" id="2.7.7.7" evidence="3"/>
<dbReference type="InterPro" id="IPR004805">
    <property type="entry name" value="DnaE2/DnaE/PolC"/>
</dbReference>
<dbReference type="Gene3D" id="1.10.150.870">
    <property type="match status" value="1"/>
</dbReference>
<keyword evidence="6" id="KW-0548">Nucleotidyltransferase</keyword>
<evidence type="ECO:0000256" key="7">
    <source>
        <dbReference type="ARBA" id="ARBA00022705"/>
    </source>
</evidence>
<comment type="catalytic activity">
    <reaction evidence="10">
        <text>DNA(n) + a 2'-deoxyribonucleoside 5'-triphosphate = DNA(n+1) + diphosphate</text>
        <dbReference type="Rhea" id="RHEA:22508"/>
        <dbReference type="Rhea" id="RHEA-COMP:17339"/>
        <dbReference type="Rhea" id="RHEA-COMP:17340"/>
        <dbReference type="ChEBI" id="CHEBI:33019"/>
        <dbReference type="ChEBI" id="CHEBI:61560"/>
        <dbReference type="ChEBI" id="CHEBI:173112"/>
        <dbReference type="EC" id="2.7.7.7"/>
    </reaction>
</comment>
<accession>A0A9W5R076</accession>
<name>A0A9W5R076_BACCE</name>
<dbReference type="InterPro" id="IPR016195">
    <property type="entry name" value="Pol/histidinol_Pase-like"/>
</dbReference>
<dbReference type="InterPro" id="IPR011708">
    <property type="entry name" value="DNA_pol3_alpha_NTPase_dom"/>
</dbReference>
<dbReference type="GO" id="GO:0003676">
    <property type="term" value="F:nucleic acid binding"/>
    <property type="evidence" value="ECO:0007669"/>
    <property type="project" value="InterPro"/>
</dbReference>
<comment type="function">
    <text evidence="9">DNA polymerase III is a complex, multichain enzyme responsible for most of the replicative synthesis in bacteria. This DNA polymerase also exhibits 3' to 5' exonuclease activity. The alpha chain is the DNA polymerase.</text>
</comment>
<dbReference type="Gene3D" id="3.20.20.140">
    <property type="entry name" value="Metal-dependent hydrolases"/>
    <property type="match status" value="1"/>
</dbReference>
<evidence type="ECO:0000256" key="10">
    <source>
        <dbReference type="ARBA" id="ARBA00049244"/>
    </source>
</evidence>
<evidence type="ECO:0000256" key="9">
    <source>
        <dbReference type="ARBA" id="ARBA00025611"/>
    </source>
</evidence>
<dbReference type="PANTHER" id="PTHR32294:SF0">
    <property type="entry name" value="DNA POLYMERASE III SUBUNIT ALPHA"/>
    <property type="match status" value="1"/>
</dbReference>
<gene>
    <name evidence="12" type="ORF">IKC_06185</name>
</gene>
<evidence type="ECO:0000256" key="1">
    <source>
        <dbReference type="ARBA" id="ARBA00004496"/>
    </source>
</evidence>
<dbReference type="GO" id="GO:0006260">
    <property type="term" value="P:DNA replication"/>
    <property type="evidence" value="ECO:0007669"/>
    <property type="project" value="UniProtKB-KW"/>
</dbReference>
<evidence type="ECO:0000259" key="11">
    <source>
        <dbReference type="SMART" id="SM00481"/>
    </source>
</evidence>
<comment type="caution">
    <text evidence="12">The sequence shown here is derived from an EMBL/GenBank/DDBJ whole genome shotgun (WGS) entry which is preliminary data.</text>
</comment>
<dbReference type="EMBL" id="AHFK01000113">
    <property type="protein sequence ID" value="EOQ00987.1"/>
    <property type="molecule type" value="Genomic_DNA"/>
</dbReference>
<evidence type="ECO:0000256" key="5">
    <source>
        <dbReference type="ARBA" id="ARBA00022679"/>
    </source>
</evidence>
<dbReference type="Pfam" id="PF07733">
    <property type="entry name" value="DNA_pol3_alpha"/>
    <property type="match status" value="1"/>
</dbReference>
<dbReference type="GO" id="GO:0003887">
    <property type="term" value="F:DNA-directed DNA polymerase activity"/>
    <property type="evidence" value="ECO:0007669"/>
    <property type="project" value="UniProtKB-KW"/>
</dbReference>
<dbReference type="InterPro" id="IPR029460">
    <property type="entry name" value="DNAPol_HHH"/>
</dbReference>
<dbReference type="SUPFAM" id="SSF89550">
    <property type="entry name" value="PHP domain-like"/>
    <property type="match status" value="1"/>
</dbReference>
<dbReference type="InterPro" id="IPR004013">
    <property type="entry name" value="PHP_dom"/>
</dbReference>
<evidence type="ECO:0000256" key="4">
    <source>
        <dbReference type="ARBA" id="ARBA00019114"/>
    </source>
</evidence>
<comment type="subcellular location">
    <subcellularLocation>
        <location evidence="1">Cytoplasm</location>
    </subcellularLocation>
</comment>
<protein>
    <recommendedName>
        <fullName evidence="4">DNA polymerase III subunit alpha</fullName>
        <ecNumber evidence="3">2.7.7.7</ecNumber>
    </recommendedName>
</protein>
<dbReference type="SMART" id="SM00481">
    <property type="entry name" value="POLIIIAc"/>
    <property type="match status" value="1"/>
</dbReference>
<sequence>MTDQLTVLDWNQIHTHSCASKRDALSKVSDLVSEAKRLGQRAIAVTDHGVLHAVPELFRECRKQGIKPIAAMEGYLCEDVNDPDCKTNYHQLLIAINETGWKNLMRLSSEAYTHFHNRPRFDWAMMEKYSEGIIATSSCLSGVIPKAILEGDSSKVRELYHRYRNIYGDRFYLEIQPTPIPEQLIVNKKLVELAELSGCPLVATGDVHYAKQEDYLAHQGVLALGWAKKLKHPDEPAYPCEEHYWMKPGELILEEFVSQGFDRETIITAINNTGVIVDRVDFDLKKEKDLLPEFPLPEGVTDKNKYIGELVKEGMMRKYKPVTKEVVDRIKFELSVIKEKGYVDYFLVVADAIKWGKENDIIFAPGRGSGASSVVAYCLDITEVDPIEYGLYFERFLDITRFKMPDIDTDVEDVRRYELINYLRGKYGLEMVSQIANYGRMTARLAFKNACMVYDIPFKEAKRITELVDGSPNMTIEKARLLNQELVYFMDTCSDKFKQKDNDAFVSAREISWMAQKFEGVMDKLGKHAGGVLIASEPIKNYFPTYLPDHNDKDTIVAQFDKDDLEELGGTKFDFLGLKTLRMIGLAVKSIEAEHGVKIDPNEIMRSPKDPKVYELISTGKTQNMFQFGSSMMQGLCQRVAPTQFMDIVAITSLGRPAALNSGDTQRWIDIRNGLSEEVYSHPDEVQVTGETKGIIAFQEHVMRLVNVFAGWTLGKGDSLRKKSVEELEVMRGEFVEDCVLNRNPMPTEKAINTFVDQMNELWDRIIAYSGYGFNKSHAVAYSMITYMTAWLEVYYPANWIAAIMSTKMSDKETIAQGLADIKANGFDFNPPDINKSETIFTAHNNKITFPLSVINGVGDKAVESIMKERSKQPFTSLEDILSRIPKRQLNAKVMKGLIFAGAFDSLYPELDRQAIYEDYMVIKGESKKKLEEVASQEWNNTVKANWEKDLLGVYISAHPLQKYHFRNWQEFSEGGQALVGGIITKVKSFLDKKKNKMAFVTLDTYQGQREIVVFSSTYAKFESLLVVDSVVMIDGKKQNESLLANKIKPLEVN</sequence>
<feature type="domain" description="Polymerase/histidinol phosphatase N-terminal" evidence="11">
    <location>
        <begin position="14"/>
        <end position="78"/>
    </location>
</feature>
<dbReference type="GO" id="GO:0008408">
    <property type="term" value="F:3'-5' exonuclease activity"/>
    <property type="evidence" value="ECO:0007669"/>
    <property type="project" value="InterPro"/>
</dbReference>
<dbReference type="CDD" id="cd04485">
    <property type="entry name" value="DnaE_OBF"/>
    <property type="match status" value="1"/>
</dbReference>
<dbReference type="GO" id="GO:0005737">
    <property type="term" value="C:cytoplasm"/>
    <property type="evidence" value="ECO:0007669"/>
    <property type="project" value="UniProtKB-SubCell"/>
</dbReference>
<dbReference type="InterPro" id="IPR040982">
    <property type="entry name" value="DNA_pol3_finger"/>
</dbReference>
<dbReference type="SUPFAM" id="SSF160975">
    <property type="entry name" value="AF1531-like"/>
    <property type="match status" value="1"/>
</dbReference>
<keyword evidence="7" id="KW-0235">DNA replication</keyword>
<organism evidence="12 13">
    <name type="scientific">Bacillus cereus VD184</name>
    <dbReference type="NCBI Taxonomy" id="1053242"/>
    <lineage>
        <taxon>Bacteria</taxon>
        <taxon>Bacillati</taxon>
        <taxon>Bacillota</taxon>
        <taxon>Bacilli</taxon>
        <taxon>Bacillales</taxon>
        <taxon>Bacillaceae</taxon>
        <taxon>Bacillus</taxon>
        <taxon>Bacillus cereus group</taxon>
    </lineage>
</organism>
<proteinExistence type="inferred from homology"/>
<dbReference type="PANTHER" id="PTHR32294">
    <property type="entry name" value="DNA POLYMERASE III SUBUNIT ALPHA"/>
    <property type="match status" value="1"/>
</dbReference>
<dbReference type="Pfam" id="PF17657">
    <property type="entry name" value="DNA_pol3_finger"/>
    <property type="match status" value="1"/>
</dbReference>
<dbReference type="Pfam" id="PF14579">
    <property type="entry name" value="HHH_6"/>
    <property type="match status" value="1"/>
</dbReference>
<keyword evidence="8" id="KW-0239">DNA-directed DNA polymerase</keyword>
<dbReference type="InterPro" id="IPR041931">
    <property type="entry name" value="DNA_pol3_alpha_thumb_dom"/>
</dbReference>
<comment type="similarity">
    <text evidence="2">Belongs to the DNA polymerase type-C family. DnaE subfamily.</text>
</comment>
<dbReference type="Pfam" id="PF02811">
    <property type="entry name" value="PHP"/>
    <property type="match status" value="1"/>
</dbReference>
<dbReference type="InterPro" id="IPR003141">
    <property type="entry name" value="Pol/His_phosphatase_N"/>
</dbReference>
<dbReference type="Proteomes" id="UP000014028">
    <property type="component" value="Unassembled WGS sequence"/>
</dbReference>
<dbReference type="RefSeq" id="WP_016124111.1">
    <property type="nucleotide sequence ID" value="NZ_KB976852.1"/>
</dbReference>
<keyword evidence="5" id="KW-0808">Transferase</keyword>
<evidence type="ECO:0000256" key="6">
    <source>
        <dbReference type="ARBA" id="ARBA00022695"/>
    </source>
</evidence>
<evidence type="ECO:0000313" key="13">
    <source>
        <dbReference type="Proteomes" id="UP000014028"/>
    </source>
</evidence>
<dbReference type="AlphaFoldDB" id="A0A9W5R076"/>
<evidence type="ECO:0000256" key="3">
    <source>
        <dbReference type="ARBA" id="ARBA00012417"/>
    </source>
</evidence>
<evidence type="ECO:0000256" key="8">
    <source>
        <dbReference type="ARBA" id="ARBA00022932"/>
    </source>
</evidence>
<dbReference type="InterPro" id="IPR004365">
    <property type="entry name" value="NA-bd_OB_tRNA"/>
</dbReference>
<dbReference type="Gene3D" id="1.10.10.1600">
    <property type="entry name" value="Bacterial DNA polymerase III alpha subunit, thumb domain"/>
    <property type="match status" value="1"/>
</dbReference>